<dbReference type="AlphaFoldDB" id="A0A4R2KUK6"/>
<dbReference type="OrthoDB" id="8659436at2"/>
<reference evidence="8 9" key="1">
    <citation type="submission" date="2019-03" db="EMBL/GenBank/DDBJ databases">
        <title>Genomic Encyclopedia of Type Strains, Phase IV (KMG-IV): sequencing the most valuable type-strain genomes for metagenomic binning, comparative biology and taxonomic classification.</title>
        <authorList>
            <person name="Goeker M."/>
        </authorList>
    </citation>
    <scope>NUCLEOTIDE SEQUENCE [LARGE SCALE GENOMIC DNA]</scope>
    <source>
        <strain evidence="8 9">DSM 102940</strain>
    </source>
</reference>
<dbReference type="GO" id="GO:0008270">
    <property type="term" value="F:zinc ion binding"/>
    <property type="evidence" value="ECO:0007669"/>
    <property type="project" value="TreeGrafter"/>
</dbReference>
<accession>A0A4R2KUK6</accession>
<keyword evidence="4" id="KW-0805">Transcription regulation</keyword>
<comment type="caution">
    <text evidence="8">The sequence shown here is derived from an EMBL/GenBank/DDBJ whole genome shotgun (WGS) entry which is preliminary data.</text>
</comment>
<evidence type="ECO:0000256" key="6">
    <source>
        <dbReference type="ARBA" id="ARBA00023163"/>
    </source>
</evidence>
<dbReference type="Gene3D" id="1.10.10.10">
    <property type="entry name" value="Winged helix-like DNA-binding domain superfamily/Winged helix DNA-binding domain"/>
    <property type="match status" value="1"/>
</dbReference>
<evidence type="ECO:0000256" key="3">
    <source>
        <dbReference type="ARBA" id="ARBA00022833"/>
    </source>
</evidence>
<dbReference type="InterPro" id="IPR036388">
    <property type="entry name" value="WH-like_DNA-bd_sf"/>
</dbReference>
<dbReference type="Proteomes" id="UP000294919">
    <property type="component" value="Unassembled WGS sequence"/>
</dbReference>
<dbReference type="GO" id="GO:0003700">
    <property type="term" value="F:DNA-binding transcription factor activity"/>
    <property type="evidence" value="ECO:0007669"/>
    <property type="project" value="InterPro"/>
</dbReference>
<evidence type="ECO:0000256" key="7">
    <source>
        <dbReference type="PIRSR" id="PIRSR602481-1"/>
    </source>
</evidence>
<feature type="binding site" evidence="7">
    <location>
        <position position="96"/>
    </location>
    <ligand>
        <name>Zn(2+)</name>
        <dbReference type="ChEBI" id="CHEBI:29105"/>
    </ligand>
</feature>
<sequence length="145" mass="17341">MESKIEIIEKILKEKNIKCTNQRKAIIEVFVNQDAHFKPEEVYDLVKGKKIGLATVYRTIEILKIHGIIEETTIEKDRYYELKLFSEKRLHIHFKCSRCNQIYDYDKTEMILDLIQLRNFAEQEYNVRVEDIKMIMNGVCHKCRG</sequence>
<dbReference type="SUPFAM" id="SSF46785">
    <property type="entry name" value="Winged helix' DNA-binding domain"/>
    <property type="match status" value="1"/>
</dbReference>
<feature type="binding site" evidence="7">
    <location>
        <position position="140"/>
    </location>
    <ligand>
        <name>Zn(2+)</name>
        <dbReference type="ChEBI" id="CHEBI:29105"/>
    </ligand>
</feature>
<keyword evidence="5" id="KW-0238">DNA-binding</keyword>
<dbReference type="EMBL" id="SLWV01000011">
    <property type="protein sequence ID" value="TCO74816.1"/>
    <property type="molecule type" value="Genomic_DNA"/>
</dbReference>
<dbReference type="InterPro" id="IPR036390">
    <property type="entry name" value="WH_DNA-bd_sf"/>
</dbReference>
<feature type="binding site" evidence="7">
    <location>
        <position position="99"/>
    </location>
    <ligand>
        <name>Zn(2+)</name>
        <dbReference type="ChEBI" id="CHEBI:29105"/>
    </ligand>
</feature>
<dbReference type="Gene3D" id="3.30.1490.190">
    <property type="match status" value="1"/>
</dbReference>
<keyword evidence="2" id="KW-0678">Repressor</keyword>
<dbReference type="InterPro" id="IPR002481">
    <property type="entry name" value="FUR"/>
</dbReference>
<dbReference type="CDD" id="cd07153">
    <property type="entry name" value="Fur_like"/>
    <property type="match status" value="1"/>
</dbReference>
<feature type="binding site" evidence="7">
    <location>
        <position position="143"/>
    </location>
    <ligand>
        <name>Zn(2+)</name>
        <dbReference type="ChEBI" id="CHEBI:29105"/>
    </ligand>
</feature>
<dbReference type="GO" id="GO:0045892">
    <property type="term" value="P:negative regulation of DNA-templated transcription"/>
    <property type="evidence" value="ECO:0007669"/>
    <property type="project" value="TreeGrafter"/>
</dbReference>
<keyword evidence="9" id="KW-1185">Reference proteome</keyword>
<proteinExistence type="inferred from homology"/>
<dbReference type="PANTHER" id="PTHR33202">
    <property type="entry name" value="ZINC UPTAKE REGULATION PROTEIN"/>
    <property type="match status" value="1"/>
</dbReference>
<evidence type="ECO:0000256" key="1">
    <source>
        <dbReference type="ARBA" id="ARBA00007957"/>
    </source>
</evidence>
<comment type="similarity">
    <text evidence="1">Belongs to the Fur family.</text>
</comment>
<keyword evidence="3 7" id="KW-0862">Zinc</keyword>
<evidence type="ECO:0000256" key="2">
    <source>
        <dbReference type="ARBA" id="ARBA00022491"/>
    </source>
</evidence>
<comment type="cofactor">
    <cofactor evidence="7">
        <name>Zn(2+)</name>
        <dbReference type="ChEBI" id="CHEBI:29105"/>
    </cofactor>
    <text evidence="7">Binds 1 zinc ion per subunit.</text>
</comment>
<evidence type="ECO:0000313" key="8">
    <source>
        <dbReference type="EMBL" id="TCO74816.1"/>
    </source>
</evidence>
<dbReference type="GO" id="GO:1900376">
    <property type="term" value="P:regulation of secondary metabolite biosynthetic process"/>
    <property type="evidence" value="ECO:0007669"/>
    <property type="project" value="TreeGrafter"/>
</dbReference>
<dbReference type="Pfam" id="PF01475">
    <property type="entry name" value="FUR"/>
    <property type="match status" value="1"/>
</dbReference>
<keyword evidence="7" id="KW-0479">Metal-binding</keyword>
<gene>
    <name evidence="8" type="ORF">EV214_11179</name>
</gene>
<protein>
    <submittedName>
        <fullName evidence="8">Fe2+ or Zn2+ uptake regulation protein</fullName>
    </submittedName>
</protein>
<dbReference type="GO" id="GO:0000976">
    <property type="term" value="F:transcription cis-regulatory region binding"/>
    <property type="evidence" value="ECO:0007669"/>
    <property type="project" value="TreeGrafter"/>
</dbReference>
<keyword evidence="6" id="KW-0804">Transcription</keyword>
<dbReference type="PANTHER" id="PTHR33202:SF7">
    <property type="entry name" value="FERRIC UPTAKE REGULATION PROTEIN"/>
    <property type="match status" value="1"/>
</dbReference>
<evidence type="ECO:0000256" key="4">
    <source>
        <dbReference type="ARBA" id="ARBA00023015"/>
    </source>
</evidence>
<dbReference type="RefSeq" id="WP_132245140.1">
    <property type="nucleotide sequence ID" value="NZ_SLWV01000011.1"/>
</dbReference>
<evidence type="ECO:0000313" key="9">
    <source>
        <dbReference type="Proteomes" id="UP000294919"/>
    </source>
</evidence>
<organism evidence="8 9">
    <name type="scientific">Marinisporobacter balticus</name>
    <dbReference type="NCBI Taxonomy" id="2018667"/>
    <lineage>
        <taxon>Bacteria</taxon>
        <taxon>Bacillati</taxon>
        <taxon>Bacillota</taxon>
        <taxon>Clostridia</taxon>
        <taxon>Peptostreptococcales</taxon>
        <taxon>Thermotaleaceae</taxon>
        <taxon>Marinisporobacter</taxon>
    </lineage>
</organism>
<dbReference type="InterPro" id="IPR043135">
    <property type="entry name" value="Fur_C"/>
</dbReference>
<evidence type="ECO:0000256" key="5">
    <source>
        <dbReference type="ARBA" id="ARBA00023125"/>
    </source>
</evidence>
<name>A0A4R2KUK6_9FIRM</name>